<dbReference type="AlphaFoldDB" id="A0A8S9JI86"/>
<dbReference type="PANTHER" id="PTHR31099">
    <property type="entry name" value="OS06G0165300 PROTEIN"/>
    <property type="match status" value="1"/>
</dbReference>
<dbReference type="Proteomes" id="UP000712281">
    <property type="component" value="Unassembled WGS sequence"/>
</dbReference>
<comment type="caution">
    <text evidence="2">The sequence shown here is derived from an EMBL/GenBank/DDBJ whole genome shotgun (WGS) entry which is preliminary data.</text>
</comment>
<gene>
    <name evidence="2" type="ORF">F2Q68_00004958</name>
</gene>
<organism evidence="2 3">
    <name type="scientific">Brassica cretica</name>
    <name type="common">Mustard</name>
    <dbReference type="NCBI Taxonomy" id="69181"/>
    <lineage>
        <taxon>Eukaryota</taxon>
        <taxon>Viridiplantae</taxon>
        <taxon>Streptophyta</taxon>
        <taxon>Embryophyta</taxon>
        <taxon>Tracheophyta</taxon>
        <taxon>Spermatophyta</taxon>
        <taxon>Magnoliopsida</taxon>
        <taxon>eudicotyledons</taxon>
        <taxon>Gunneridae</taxon>
        <taxon>Pentapetalae</taxon>
        <taxon>rosids</taxon>
        <taxon>malvids</taxon>
        <taxon>Brassicales</taxon>
        <taxon>Brassicaceae</taxon>
        <taxon>Brassiceae</taxon>
        <taxon>Brassica</taxon>
    </lineage>
</organism>
<evidence type="ECO:0000313" key="3">
    <source>
        <dbReference type="Proteomes" id="UP000712281"/>
    </source>
</evidence>
<dbReference type="PANTHER" id="PTHR31099:SF24">
    <property type="entry name" value="AMINOTRANSFERASE-LIKE PLANT MOBILE DOMAIN-CONTAINING PROTEIN"/>
    <property type="match status" value="1"/>
</dbReference>
<name>A0A8S9JI86_BRACR</name>
<evidence type="ECO:0000256" key="1">
    <source>
        <dbReference type="SAM" id="MobiDB-lite"/>
    </source>
</evidence>
<feature type="region of interest" description="Disordered" evidence="1">
    <location>
        <begin position="1"/>
        <end position="20"/>
    </location>
</feature>
<sequence>MHNASHQIIPDLRKMNSDSPSLSASLVGGRVRPRCLFADPLSSPAASHGEVPEADNEAIPMAPSKQRCSYVLDDGPCSEIHEEGLMAILRRYAIHSLVPLSLNALLTGDRTRWPSLRHTWWQLTPLSLRTLMSIQVLGEFYGLDMRIHEVLYSYYFALLTIMPGFYHLQPRDGTPLVEEPSRGTRGNYPFGNNWNSRYAFMKIQEPFFYPTFWRTVDVARPVSFLGEAVAKQVLAISWCFRRVPFLVSKEVLLHSRLWGNIARLPASVLHDEYQQAGRRRRRSFYTPPPRLARETPPTAGIRLESVGTPTGGGPLMGIQQRLLTELFFIPSARWELLKEWLEGRTEHWDPEEEYRHHLLWSEGLGRHSGGFSQVSLRSVAESRVSAALFLVLVSLGFQDRNLSSDDIGFGGLSGDPEFGPGVIKNLEVYLFQFKGPYSACLNEAATDTCWDFAFCRSEAGHYRVPALHAASAGSHYQT</sequence>
<proteinExistence type="predicted"/>
<accession>A0A8S9JI86</accession>
<dbReference type="EMBL" id="QGKW02001660">
    <property type="protein sequence ID" value="KAF2581694.1"/>
    <property type="molecule type" value="Genomic_DNA"/>
</dbReference>
<reference evidence="2" key="1">
    <citation type="submission" date="2019-12" db="EMBL/GenBank/DDBJ databases">
        <title>Genome sequencing and annotation of Brassica cretica.</title>
        <authorList>
            <person name="Studholme D.J."/>
            <person name="Sarris P.F."/>
        </authorList>
    </citation>
    <scope>NUCLEOTIDE SEQUENCE</scope>
    <source>
        <strain evidence="2">PFS-001/15</strain>
        <tissue evidence="2">Leaf</tissue>
    </source>
</reference>
<evidence type="ECO:0000313" key="2">
    <source>
        <dbReference type="EMBL" id="KAF2581694.1"/>
    </source>
</evidence>
<protein>
    <submittedName>
        <fullName evidence="2">Uncharacterized protein</fullName>
    </submittedName>
</protein>